<gene>
    <name evidence="1" type="ORF">KY465_06825</name>
</gene>
<dbReference type="EMBL" id="JAHWQX010000002">
    <property type="protein sequence ID" value="MBW3096988.1"/>
    <property type="molecule type" value="Genomic_DNA"/>
</dbReference>
<dbReference type="Proteomes" id="UP001430804">
    <property type="component" value="Unassembled WGS sequence"/>
</dbReference>
<reference evidence="1" key="1">
    <citation type="submission" date="2021-07" db="EMBL/GenBank/DDBJ databases">
        <title>Pseudohoeflea marina sp. nov. a polyhydroxyalcanoate-producing bacterium.</title>
        <authorList>
            <person name="Zheng W."/>
            <person name="Yu S."/>
            <person name="Huang Y."/>
        </authorList>
    </citation>
    <scope>NUCLEOTIDE SEQUENCE</scope>
    <source>
        <strain evidence="1">DP4N28-3</strain>
    </source>
</reference>
<organism evidence="1 2">
    <name type="scientific">Pseudohoeflea coraliihabitans</name>
    <dbReference type="NCBI Taxonomy" id="2860393"/>
    <lineage>
        <taxon>Bacteria</taxon>
        <taxon>Pseudomonadati</taxon>
        <taxon>Pseudomonadota</taxon>
        <taxon>Alphaproteobacteria</taxon>
        <taxon>Hyphomicrobiales</taxon>
        <taxon>Rhizobiaceae</taxon>
        <taxon>Pseudohoeflea</taxon>
    </lineage>
</organism>
<name>A0ABS6WM13_9HYPH</name>
<dbReference type="InterPro" id="IPR052740">
    <property type="entry name" value="CE4"/>
</dbReference>
<proteinExistence type="predicted"/>
<evidence type="ECO:0000313" key="2">
    <source>
        <dbReference type="Proteomes" id="UP001430804"/>
    </source>
</evidence>
<accession>A0ABS6WM13</accession>
<evidence type="ECO:0000313" key="1">
    <source>
        <dbReference type="EMBL" id="MBW3096988.1"/>
    </source>
</evidence>
<keyword evidence="2" id="KW-1185">Reference proteome</keyword>
<sequence>MIVSFDGAHDNALWERSLAMARRTGATFTYFLGCTFLMTRADAASYQAPGEKQGASNVGFAPDHADVRARLGHIWEAYRAGHEIGSHGCGHFDGSAWTARQWQEEFSQFDAALKRAWTVSGNGGSEPAGWQDFATTAIRGFRAPYLATGPGLFEALARHGFAYDASTVSDGPETPRLGAKPVRFSLPMIAEGPKNRPVIAMDYNFFARHSGAKERPEDAAAFRERTLKALRSALEREYQGSRQPLQIGYHFVEMNGGAYWDALDIFLEESCGKAEIACVSHAEALRRLAAGDDSPS</sequence>
<dbReference type="PANTHER" id="PTHR45985">
    <property type="match status" value="1"/>
</dbReference>
<comment type="caution">
    <text evidence="1">The sequence shown here is derived from an EMBL/GenBank/DDBJ whole genome shotgun (WGS) entry which is preliminary data.</text>
</comment>
<dbReference type="PANTHER" id="PTHR45985:SF3">
    <property type="entry name" value="CHITIN DEACETYLASE-LIKE 4"/>
    <property type="match status" value="1"/>
</dbReference>
<protein>
    <submittedName>
        <fullName evidence="1">Polysaccharide deacetylase</fullName>
    </submittedName>
</protein>